<evidence type="ECO:0000313" key="7">
    <source>
        <dbReference type="EMBL" id="MCC2188861.1"/>
    </source>
</evidence>
<dbReference type="Pfam" id="PF00877">
    <property type="entry name" value="NLPC_P60"/>
    <property type="match status" value="1"/>
</dbReference>
<dbReference type="PANTHER" id="PTHR47053:SF1">
    <property type="entry name" value="MUREIN DD-ENDOPEPTIDASE MEPH-RELATED"/>
    <property type="match status" value="1"/>
</dbReference>
<organism evidence="7 8">
    <name type="scientific">Fusicatenibacter faecihominis</name>
    <dbReference type="NCBI Taxonomy" id="2881276"/>
    <lineage>
        <taxon>Bacteria</taxon>
        <taxon>Bacillati</taxon>
        <taxon>Bacillota</taxon>
        <taxon>Clostridia</taxon>
        <taxon>Lachnospirales</taxon>
        <taxon>Lachnospiraceae</taxon>
        <taxon>Fusicatenibacter</taxon>
    </lineage>
</organism>
<evidence type="ECO:0000256" key="4">
    <source>
        <dbReference type="ARBA" id="ARBA00022807"/>
    </source>
</evidence>
<keyword evidence="3" id="KW-0378">Hydrolase</keyword>
<dbReference type="SUPFAM" id="SSF54001">
    <property type="entry name" value="Cysteine proteinases"/>
    <property type="match status" value="1"/>
</dbReference>
<dbReference type="GO" id="GO:0008234">
    <property type="term" value="F:cysteine-type peptidase activity"/>
    <property type="evidence" value="ECO:0007669"/>
    <property type="project" value="UniProtKB-KW"/>
</dbReference>
<keyword evidence="4" id="KW-0788">Thiol protease</keyword>
<dbReference type="InterPro" id="IPR038765">
    <property type="entry name" value="Papain-like_cys_pep_sf"/>
</dbReference>
<dbReference type="EMBL" id="JAJEPR010000004">
    <property type="protein sequence ID" value="MCC2188861.1"/>
    <property type="molecule type" value="Genomic_DNA"/>
</dbReference>
<dbReference type="Gene3D" id="3.90.1720.10">
    <property type="entry name" value="endopeptidase domain like (from Nostoc punctiforme)"/>
    <property type="match status" value="1"/>
</dbReference>
<feature type="signal peptide" evidence="5">
    <location>
        <begin position="1"/>
        <end position="27"/>
    </location>
</feature>
<evidence type="ECO:0000313" key="8">
    <source>
        <dbReference type="Proteomes" id="UP001197875"/>
    </source>
</evidence>
<reference evidence="7 8" key="1">
    <citation type="submission" date="2021-10" db="EMBL/GenBank/DDBJ databases">
        <title>Anaerobic single-cell dispensing facilitates the cultivation of human gut bacteria.</title>
        <authorList>
            <person name="Afrizal A."/>
        </authorList>
    </citation>
    <scope>NUCLEOTIDE SEQUENCE [LARGE SCALE GENOMIC DNA]</scope>
    <source>
        <strain evidence="7 8">CLA-AA-H277</strain>
    </source>
</reference>
<evidence type="ECO:0000256" key="3">
    <source>
        <dbReference type="ARBA" id="ARBA00022801"/>
    </source>
</evidence>
<comment type="caution">
    <text evidence="7">The sequence shown here is derived from an EMBL/GenBank/DDBJ whole genome shotgun (WGS) entry which is preliminary data.</text>
</comment>
<keyword evidence="2" id="KW-0645">Protease</keyword>
<evidence type="ECO:0000259" key="6">
    <source>
        <dbReference type="PROSITE" id="PS51935"/>
    </source>
</evidence>
<accession>A0AAE3J532</accession>
<dbReference type="AlphaFoldDB" id="A0AAE3J532"/>
<dbReference type="PANTHER" id="PTHR47053">
    <property type="entry name" value="MUREIN DD-ENDOPEPTIDASE MEPH-RELATED"/>
    <property type="match status" value="1"/>
</dbReference>
<dbReference type="Proteomes" id="UP001197875">
    <property type="component" value="Unassembled WGS sequence"/>
</dbReference>
<keyword evidence="8" id="KW-1185">Reference proteome</keyword>
<dbReference type="PROSITE" id="PS51935">
    <property type="entry name" value="NLPC_P60"/>
    <property type="match status" value="1"/>
</dbReference>
<dbReference type="RefSeq" id="WP_227614327.1">
    <property type="nucleotide sequence ID" value="NZ_JAJEPR010000004.1"/>
</dbReference>
<proteinExistence type="inferred from homology"/>
<evidence type="ECO:0000256" key="2">
    <source>
        <dbReference type="ARBA" id="ARBA00022670"/>
    </source>
</evidence>
<comment type="similarity">
    <text evidence="1">Belongs to the peptidase C40 family.</text>
</comment>
<evidence type="ECO:0000256" key="1">
    <source>
        <dbReference type="ARBA" id="ARBA00007074"/>
    </source>
</evidence>
<feature type="chain" id="PRO_5041930414" evidence="5">
    <location>
        <begin position="28"/>
        <end position="270"/>
    </location>
</feature>
<feature type="domain" description="NlpC/P60" evidence="6">
    <location>
        <begin position="137"/>
        <end position="267"/>
    </location>
</feature>
<evidence type="ECO:0000256" key="5">
    <source>
        <dbReference type="SAM" id="SignalP"/>
    </source>
</evidence>
<keyword evidence="5" id="KW-0732">Signal</keyword>
<dbReference type="InterPro" id="IPR051202">
    <property type="entry name" value="Peptidase_C40"/>
</dbReference>
<protein>
    <submittedName>
        <fullName evidence="7">C40 family peptidase</fullName>
    </submittedName>
</protein>
<gene>
    <name evidence="7" type="ORF">LKD71_03320</name>
</gene>
<name>A0AAE3J532_9FIRM</name>
<sequence length="270" mass="29952">MKGKKKGVLLVLMLMSVFMLLPLGASAAKLNMTTPLKYAKRGYKIIAWNKSDTSRAYVYQQANFKNGTYGSLEKGGGIVVNMSRVNYQTRNMKNKQLTWIPVYLHNNKQANGVPVTGYVNAKNIALTAVNINNASPNSTVRTAISYGYKYLGTRFILGGSSITNGIDCATFTKQIYEAAGKAMPYPHTDWLQSVSRPVSYRDLKPGDLVFYLKYDTSGPIDHVGVYIGNNLMINASGHYGKTYPEGGITIKRIVYGNRRPALYKRLYGID</sequence>
<dbReference type="GO" id="GO:0006508">
    <property type="term" value="P:proteolysis"/>
    <property type="evidence" value="ECO:0007669"/>
    <property type="project" value="UniProtKB-KW"/>
</dbReference>
<dbReference type="InterPro" id="IPR000064">
    <property type="entry name" value="NLP_P60_dom"/>
</dbReference>